<dbReference type="Pfam" id="PF07993">
    <property type="entry name" value="NAD_binding_4"/>
    <property type="match status" value="1"/>
</dbReference>
<evidence type="ECO:0000256" key="1">
    <source>
        <dbReference type="ARBA" id="ARBA00022450"/>
    </source>
</evidence>
<dbReference type="InterPro" id="IPR020845">
    <property type="entry name" value="AMP-binding_CS"/>
</dbReference>
<organism evidence="5 6">
    <name type="scientific">Stereocaulon virgatum</name>
    <dbReference type="NCBI Taxonomy" id="373712"/>
    <lineage>
        <taxon>Eukaryota</taxon>
        <taxon>Fungi</taxon>
        <taxon>Dikarya</taxon>
        <taxon>Ascomycota</taxon>
        <taxon>Pezizomycotina</taxon>
        <taxon>Lecanoromycetes</taxon>
        <taxon>OSLEUM clade</taxon>
        <taxon>Lecanoromycetidae</taxon>
        <taxon>Lecanorales</taxon>
        <taxon>Lecanorineae</taxon>
        <taxon>Stereocaulaceae</taxon>
        <taxon>Stereocaulon</taxon>
    </lineage>
</organism>
<feature type="domain" description="AMP-dependent synthetase/ligase" evidence="3">
    <location>
        <begin position="32"/>
        <end position="292"/>
    </location>
</feature>
<dbReference type="InterPro" id="IPR000873">
    <property type="entry name" value="AMP-dep_synth/lig_dom"/>
</dbReference>
<dbReference type="Pfam" id="PF23562">
    <property type="entry name" value="AMP-binding_C_3"/>
    <property type="match status" value="1"/>
</dbReference>
<sequence length="996" mass="111144">MARATDYFAWWIHDRYGRSKEFDCLAYMGIPDLRTPIIFLAAVKCGYKLLLLSQRNAIPTNVSLLQQTRCIRLFHSVEMRPVIEGVQGTVEQLECVEVPSLDQMLEGESQHYPFNETFDIAKRNPIVILHSSGSTGIPKTVTMTHGTFATIDNDRNMPVIEGRRNADATIWDFAGEGKFFSAFPPSHLAGFVATAVRPIYSEASAPVMGPALRPATGTMLKEIMQHHKLQGLYLPPTIAEQLLQEPGGLDNFRNLEFLCYAGGPLAPSAGEQISKVIDVCTTYGGTETGQIHQLFPSREDWGFMEWHPAENLTMEPADDDAYELVMHVSTRTEGMSHLNHNFPGMTEYRTRDLFRPHPNKPNLWRFHGRRDDILVLSNGEKFNPVPMEVIIQGDPRVSGALVVGQGRFQAALLIEPKPGFTDKSALKDSIWPLVEKGNSQLPSQGHISRSKIFIADADKPFQRAGKGTVVRKFTERDYSTEIEYLYQENSQDTQPIGPILKASYDHESVKDFVRVLVKACLPDIRISDTDDLYVCGLDSLKTYEIANTLQTNLRGQIAPGDLSWLSDNVIYTNASIDQLATVISDFLNSGLLPAQRSDITIQRHTAKMSALVDRYTVSLPQRSLPRKLPVSVAKVIALTGSTGTLGFHLLRKLIDDPSVSRIFCLDRADNAQQRNEQKLNMCGVTFQSPKATYLTAKFAQQDLGLTVSELSELTRSVDIIIHNAWKVDFNAPLEAFEDVHIRGTRNIIDWSASSEKQPRIIFISSISSASNWAEVHGEAKQVPEGPLGDYQVASSIGYGESKNVAETLLHAASQQSHVPVSILRLGQVAGSTQSEDPSWPEQEWFPSLIKTSKSLGLLPANIPPLDWIPVNRMADIILELAFSDRKSGDNEKIYNLVNPRPTSWASVLNTVRVHLGPQTEIVPFSIWLTTLKGKKSLENLSSMPALKILDFFEGLENEKSAMKYEMKHALETSKSMARLDSINSGWVDVWLKKWNF</sequence>
<dbReference type="SUPFAM" id="SSF51735">
    <property type="entry name" value="NAD(P)-binding Rossmann-fold domains"/>
    <property type="match status" value="1"/>
</dbReference>
<evidence type="ECO:0000313" key="6">
    <source>
        <dbReference type="Proteomes" id="UP001590950"/>
    </source>
</evidence>
<dbReference type="Gene3D" id="3.40.50.12780">
    <property type="entry name" value="N-terminal domain of ligase-like"/>
    <property type="match status" value="1"/>
</dbReference>
<dbReference type="EMBL" id="JBEFKJ010000010">
    <property type="protein sequence ID" value="KAL2043853.1"/>
    <property type="molecule type" value="Genomic_DNA"/>
</dbReference>
<dbReference type="PANTHER" id="PTHR43439">
    <property type="entry name" value="PHENYLACETATE-COENZYME A LIGASE"/>
    <property type="match status" value="1"/>
</dbReference>
<name>A0ABR4AK95_9LECA</name>
<proteinExistence type="predicted"/>
<dbReference type="Proteomes" id="UP001590950">
    <property type="component" value="Unassembled WGS sequence"/>
</dbReference>
<reference evidence="5 6" key="1">
    <citation type="submission" date="2024-09" db="EMBL/GenBank/DDBJ databases">
        <title>Rethinking Asexuality: The Enigmatic Case of Functional Sexual Genes in Lepraria (Stereocaulaceae).</title>
        <authorList>
            <person name="Doellman M."/>
            <person name="Sun Y."/>
            <person name="Barcenas-Pena A."/>
            <person name="Lumbsch H.T."/>
            <person name="Grewe F."/>
        </authorList>
    </citation>
    <scope>NUCLEOTIDE SEQUENCE [LARGE SCALE GENOMIC DNA]</scope>
    <source>
        <strain evidence="5 6">Mercado 3170</strain>
    </source>
</reference>
<dbReference type="InterPro" id="IPR042099">
    <property type="entry name" value="ANL_N_sf"/>
</dbReference>
<evidence type="ECO:0000313" key="5">
    <source>
        <dbReference type="EMBL" id="KAL2043853.1"/>
    </source>
</evidence>
<keyword evidence="2" id="KW-0597">Phosphoprotein</keyword>
<dbReference type="InterPro" id="IPR013120">
    <property type="entry name" value="FAR_NAD-bd"/>
</dbReference>
<evidence type="ECO:0000256" key="2">
    <source>
        <dbReference type="ARBA" id="ARBA00022553"/>
    </source>
</evidence>
<feature type="domain" description="Thioester reductase (TE)" evidence="4">
    <location>
        <begin position="638"/>
        <end position="877"/>
    </location>
</feature>
<evidence type="ECO:0000259" key="3">
    <source>
        <dbReference type="Pfam" id="PF00501"/>
    </source>
</evidence>
<dbReference type="Gene3D" id="3.40.50.720">
    <property type="entry name" value="NAD(P)-binding Rossmann-like Domain"/>
    <property type="match status" value="1"/>
</dbReference>
<dbReference type="Pfam" id="PF00501">
    <property type="entry name" value="AMP-binding"/>
    <property type="match status" value="1"/>
</dbReference>
<keyword evidence="6" id="KW-1185">Reference proteome</keyword>
<protein>
    <recommendedName>
        <fullName evidence="7">Carrier domain-containing protein</fullName>
    </recommendedName>
</protein>
<dbReference type="InterPro" id="IPR036291">
    <property type="entry name" value="NAD(P)-bd_dom_sf"/>
</dbReference>
<dbReference type="InterPro" id="IPR051414">
    <property type="entry name" value="Adenylate-forming_Reductase"/>
</dbReference>
<dbReference type="PANTHER" id="PTHR43439:SF2">
    <property type="entry name" value="ENZYME, PUTATIVE (JCVI)-RELATED"/>
    <property type="match status" value="1"/>
</dbReference>
<dbReference type="SUPFAM" id="SSF56801">
    <property type="entry name" value="Acetyl-CoA synthetase-like"/>
    <property type="match status" value="1"/>
</dbReference>
<comment type="caution">
    <text evidence="5">The sequence shown here is derived from an EMBL/GenBank/DDBJ whole genome shotgun (WGS) entry which is preliminary data.</text>
</comment>
<evidence type="ECO:0008006" key="7">
    <source>
        <dbReference type="Google" id="ProtNLM"/>
    </source>
</evidence>
<evidence type="ECO:0000259" key="4">
    <source>
        <dbReference type="Pfam" id="PF07993"/>
    </source>
</evidence>
<keyword evidence="1" id="KW-0596">Phosphopantetheine</keyword>
<dbReference type="PROSITE" id="PS00455">
    <property type="entry name" value="AMP_BINDING"/>
    <property type="match status" value="1"/>
</dbReference>
<gene>
    <name evidence="5" type="ORF">N7G274_003373</name>
</gene>
<accession>A0ABR4AK95</accession>